<dbReference type="GO" id="GO:0072546">
    <property type="term" value="C:EMC complex"/>
    <property type="evidence" value="ECO:0007669"/>
    <property type="project" value="InterPro"/>
</dbReference>
<keyword evidence="7" id="KW-0256">Endoplasmic reticulum</keyword>
<evidence type="ECO:0000256" key="4">
    <source>
        <dbReference type="ARBA" id="ARBA00020824"/>
    </source>
</evidence>
<evidence type="ECO:0000259" key="13">
    <source>
        <dbReference type="Pfam" id="PF07774"/>
    </source>
</evidence>
<feature type="transmembrane region" description="Helical" evidence="11">
    <location>
        <begin position="939"/>
        <end position="959"/>
    </location>
</feature>
<evidence type="ECO:0000313" key="15">
    <source>
        <dbReference type="EMBL" id="ETR99330.1"/>
    </source>
</evidence>
<feature type="domain" description="ER membrane protein complex subunit 1 C-terminal" evidence="13">
    <location>
        <begin position="738"/>
        <end position="968"/>
    </location>
</feature>
<evidence type="ECO:0000256" key="5">
    <source>
        <dbReference type="ARBA" id="ARBA00022692"/>
    </source>
</evidence>
<proteinExistence type="inferred from homology"/>
<evidence type="ECO:0000259" key="14">
    <source>
        <dbReference type="Pfam" id="PF25293"/>
    </source>
</evidence>
<dbReference type="HOGENOM" id="CLU_005034_0_1_1"/>
<dbReference type="InterPro" id="IPR015943">
    <property type="entry name" value="WD40/YVTN_repeat-like_dom_sf"/>
</dbReference>
<evidence type="ECO:0000256" key="1">
    <source>
        <dbReference type="ARBA" id="ARBA00004115"/>
    </source>
</evidence>
<dbReference type="SUPFAM" id="SSF50998">
    <property type="entry name" value="Quinoprotein alcohol dehydrogenase-like"/>
    <property type="match status" value="1"/>
</dbReference>
<dbReference type="PANTHER" id="PTHR21573:SF0">
    <property type="entry name" value="ER MEMBRANE PROTEIN COMPLEX SUBUNIT 1"/>
    <property type="match status" value="1"/>
</dbReference>
<feature type="signal peptide" evidence="12">
    <location>
        <begin position="1"/>
        <end position="19"/>
    </location>
</feature>
<dbReference type="AlphaFoldDB" id="A0A024S4D3"/>
<dbReference type="Proteomes" id="UP000024376">
    <property type="component" value="Unassembled WGS sequence"/>
</dbReference>
<reference evidence="16" key="1">
    <citation type="journal article" date="2013" name="Ind. Biotechnol.">
        <title>Comparative genomics analysis of Trichoderma reesei strains.</title>
        <authorList>
            <person name="Koike H."/>
            <person name="Aerts A."/>
            <person name="LaButti K."/>
            <person name="Grigoriev I.V."/>
            <person name="Baker S.E."/>
        </authorList>
    </citation>
    <scope>NUCLEOTIDE SEQUENCE [LARGE SCALE GENOMIC DNA]</scope>
    <source>
        <strain evidence="16">ATCC 56765 / BCRC 32924 / NRRL 11460 / Rut C-30</strain>
    </source>
</reference>
<keyword evidence="10" id="KW-0325">Glycoprotein</keyword>
<protein>
    <recommendedName>
        <fullName evidence="4">ER membrane protein complex subunit 1</fullName>
    </recommendedName>
</protein>
<dbReference type="InterPro" id="IPR011678">
    <property type="entry name" value="EMC1_C"/>
</dbReference>
<evidence type="ECO:0000256" key="11">
    <source>
        <dbReference type="SAM" id="Phobius"/>
    </source>
</evidence>
<dbReference type="EMBL" id="KI911157">
    <property type="protein sequence ID" value="ETR99330.1"/>
    <property type="molecule type" value="Genomic_DNA"/>
</dbReference>
<dbReference type="Gene3D" id="2.130.10.10">
    <property type="entry name" value="YVTN repeat-like/Quinoprotein amine dehydrogenase"/>
    <property type="match status" value="1"/>
</dbReference>
<comment type="similarity">
    <text evidence="2">Belongs to the EMC1 family.</text>
</comment>
<evidence type="ECO:0000256" key="9">
    <source>
        <dbReference type="ARBA" id="ARBA00023136"/>
    </source>
</evidence>
<dbReference type="GO" id="GO:0034975">
    <property type="term" value="P:protein folding in endoplasmic reticulum"/>
    <property type="evidence" value="ECO:0007669"/>
    <property type="project" value="TreeGrafter"/>
</dbReference>
<evidence type="ECO:0000256" key="8">
    <source>
        <dbReference type="ARBA" id="ARBA00022989"/>
    </source>
</evidence>
<evidence type="ECO:0000256" key="3">
    <source>
        <dbReference type="ARBA" id="ARBA00011276"/>
    </source>
</evidence>
<feature type="chain" id="PRO_5001533588" description="ER membrane protein complex subunit 1" evidence="12">
    <location>
        <begin position="20"/>
        <end position="972"/>
    </location>
</feature>
<evidence type="ECO:0000256" key="12">
    <source>
        <dbReference type="SAM" id="SignalP"/>
    </source>
</evidence>
<evidence type="ECO:0000256" key="7">
    <source>
        <dbReference type="ARBA" id="ARBA00022824"/>
    </source>
</evidence>
<evidence type="ECO:0000256" key="2">
    <source>
        <dbReference type="ARBA" id="ARBA00007904"/>
    </source>
</evidence>
<evidence type="ECO:0000313" key="16">
    <source>
        <dbReference type="Proteomes" id="UP000024376"/>
    </source>
</evidence>
<dbReference type="PANTHER" id="PTHR21573">
    <property type="entry name" value="ER MEMBRANE PROTEIN COMPLEX SUBUNIT 1"/>
    <property type="match status" value="1"/>
</dbReference>
<evidence type="ECO:0000256" key="6">
    <source>
        <dbReference type="ARBA" id="ARBA00022729"/>
    </source>
</evidence>
<name>A0A024S4D3_HYPJR</name>
<gene>
    <name evidence="15" type="ORF">M419DRAFT_102436</name>
</gene>
<keyword evidence="5 11" id="KW-0812">Transmembrane</keyword>
<dbReference type="OrthoDB" id="28092at2759"/>
<comment type="subunit">
    <text evidence="3">Component of the ER membrane protein complex (EMC).</text>
</comment>
<dbReference type="KEGG" id="trr:M419DRAFT_102436"/>
<dbReference type="Pfam" id="PF25293">
    <property type="entry name" value="Beta-prop_EMC1_N"/>
    <property type="match status" value="1"/>
</dbReference>
<dbReference type="InterPro" id="IPR011047">
    <property type="entry name" value="Quinoprotein_ADH-like_sf"/>
</dbReference>
<keyword evidence="8 11" id="KW-1133">Transmembrane helix</keyword>
<evidence type="ECO:0000256" key="10">
    <source>
        <dbReference type="ARBA" id="ARBA00023180"/>
    </source>
</evidence>
<organism evidence="15 16">
    <name type="scientific">Hypocrea jecorina (strain ATCC 56765 / BCRC 32924 / NRRL 11460 / Rut C-30)</name>
    <name type="common">Trichoderma reesei</name>
    <dbReference type="NCBI Taxonomy" id="1344414"/>
    <lineage>
        <taxon>Eukaryota</taxon>
        <taxon>Fungi</taxon>
        <taxon>Dikarya</taxon>
        <taxon>Ascomycota</taxon>
        <taxon>Pezizomycotina</taxon>
        <taxon>Sordariomycetes</taxon>
        <taxon>Hypocreomycetidae</taxon>
        <taxon>Hypocreales</taxon>
        <taxon>Hypocreaceae</taxon>
        <taxon>Trichoderma</taxon>
    </lineage>
</organism>
<keyword evidence="9 11" id="KW-0472">Membrane</keyword>
<comment type="subcellular location">
    <subcellularLocation>
        <location evidence="1">Endoplasmic reticulum membrane</location>
        <topology evidence="1">Single-pass type I membrane protein</topology>
    </subcellularLocation>
</comment>
<feature type="domain" description="EMC1 first beta-propeller" evidence="14">
    <location>
        <begin position="19"/>
        <end position="418"/>
    </location>
</feature>
<dbReference type="InterPro" id="IPR026895">
    <property type="entry name" value="EMC1"/>
</dbReference>
<accession>A0A024S4D3</accession>
<sequence>MRRSLQSALLLGLSSLVAAVYKDEVGHIDFHHALVGVPQVETTFFHRPKKDEKASLLYTLSDVGVLGAVNPNTGALVWRQQVAPGVAGRGGHLRAPEGENWVAAAYGQQVQAWAALSGRSVWQTEFDGRVKDLEIMELTESARKDVLALFEEDGVTVLRRLHGVLGTVVWEFREVSRDIPLQVSTSVSNVYIISLHGSPSSYSLKVTTLEPATGGRVDHWIVGTKGGVQPEDVMFVGANSAAPILAWTSSDLSTLNVHVLGPKSKQDFVYALPADTVSVDIHAPHLTQSQPHFLVHTRTATGNKAEVFHTNLKTGQITKAYELPLLPGLGAISTSSEGANVYFTRVTEDEVLVVSSESHSILARDSLSPEARVEAVHAVSEVIKKAGGKEFAIRSATVTTSQDWVLIRNGKVDWTRPEGLSGAVAAAWAEIPEAEDLAKVLAEEAHTNPWNAYVHRVTRHIHDLQYLPDYLATIPTRVIESITGGAVVVSKSEGLHRDSFGFNKIAIIATRRGRFYALDTGSHGEIVWAADVFPQAPGAAFDVKGLLVNDAEGTVTVGGSKGEYAVISVADGRVIETQPGDESTAVSATAVIEREGGKSLLALGQNGMPVDGVSTERPIDQTIVVQEEDDIIKGVKFVNEGGEIVKKEVWQLQLLPGQKIANLAQRPAHDPIASIGRVLGDRTVNYKYLNPNTVVVAAIDSAASSLSVYLLDTVTGQMLTSQIYDGVDGDKDISCTLSENWYACAFFGQYTLNDGSDRDIKGYQIVVTDLYESPSPNDRGPLGDAETFSPLDPVDTPTGVPLPWVVSQSWIVSEPLTNLTVTQTRQGITSRQLLAYLPESHAILGITRHGIDPRRPVGRDPSAAEIEAEGLVRYTPAIFIDGRNLLTHERDIVGVRGIVTTPAIVESTSLLLAYGIDVFGSQIAPSGTFDILDKGFNKVTLLGTVLALTWGVVLLAPMVRRKQINRKWEAFM</sequence>
<dbReference type="InterPro" id="IPR058545">
    <property type="entry name" value="Beta-prop_EMC1_1st"/>
</dbReference>
<dbReference type="Pfam" id="PF07774">
    <property type="entry name" value="EMC1_C"/>
    <property type="match status" value="1"/>
</dbReference>
<keyword evidence="6 12" id="KW-0732">Signal</keyword>